<proteinExistence type="predicted"/>
<dbReference type="EMBL" id="FZOH01000002">
    <property type="protein sequence ID" value="SNS14109.1"/>
    <property type="molecule type" value="Genomic_DNA"/>
</dbReference>
<dbReference type="Proteomes" id="UP000198386">
    <property type="component" value="Unassembled WGS sequence"/>
</dbReference>
<keyword evidence="2" id="KW-1185">Reference proteome</keyword>
<dbReference type="AlphaFoldDB" id="A0A239C2G5"/>
<organism evidence="1 2">
    <name type="scientific">Geodermatophilus saharensis</name>
    <dbReference type="NCBI Taxonomy" id="1137994"/>
    <lineage>
        <taxon>Bacteria</taxon>
        <taxon>Bacillati</taxon>
        <taxon>Actinomycetota</taxon>
        <taxon>Actinomycetes</taxon>
        <taxon>Geodermatophilales</taxon>
        <taxon>Geodermatophilaceae</taxon>
        <taxon>Geodermatophilus</taxon>
    </lineage>
</organism>
<evidence type="ECO:0000313" key="1">
    <source>
        <dbReference type="EMBL" id="SNS14109.1"/>
    </source>
</evidence>
<evidence type="ECO:0000313" key="2">
    <source>
        <dbReference type="Proteomes" id="UP000198386"/>
    </source>
</evidence>
<accession>A0A239C2G5</accession>
<protein>
    <recommendedName>
        <fullName evidence="3">Lipocalin-like domain-containing protein</fullName>
    </recommendedName>
</protein>
<name>A0A239C2G5_9ACTN</name>
<reference evidence="2" key="1">
    <citation type="submission" date="2017-06" db="EMBL/GenBank/DDBJ databases">
        <authorList>
            <person name="Varghese N."/>
            <person name="Submissions S."/>
        </authorList>
    </citation>
    <scope>NUCLEOTIDE SEQUENCE [LARGE SCALE GENOMIC DNA]</scope>
    <source>
        <strain evidence="2">DSM 45423</strain>
    </source>
</reference>
<gene>
    <name evidence="1" type="ORF">SAMN04488107_1559</name>
</gene>
<evidence type="ECO:0008006" key="3">
    <source>
        <dbReference type="Google" id="ProtNLM"/>
    </source>
</evidence>
<sequence>MGGPVDTRLLCQSWLRSPQEDSDTEEVYRPAGFAFPRRERSRAGYRFDADGTVRRVGAGATDVPEVTTGVWQVDDEDPQGVRIVVGGSPQLLEIADLTPDRLAIRRPPSTDPG</sequence>